<feature type="non-terminal residue" evidence="3">
    <location>
        <position position="234"/>
    </location>
</feature>
<dbReference type="GO" id="GO:0005548">
    <property type="term" value="F:phospholipid transporter activity"/>
    <property type="evidence" value="ECO:0007669"/>
    <property type="project" value="InterPro"/>
</dbReference>
<name>A0A5J4T966_9EUKA</name>
<gene>
    <name evidence="3" type="ORF">EZS28_050222</name>
</gene>
<evidence type="ECO:0000259" key="2">
    <source>
        <dbReference type="Pfam" id="PF02121"/>
    </source>
</evidence>
<dbReference type="InterPro" id="IPR023393">
    <property type="entry name" value="START-like_dom_sf"/>
</dbReference>
<dbReference type="Proteomes" id="UP000324800">
    <property type="component" value="Unassembled WGS sequence"/>
</dbReference>
<sequence length="234" mass="26941">MRVRAHPYHVLRINKMLSCAGADRKQNALKLSADELKIRKVDVVDIAEPKKKSKEYKCNEDATKFHSEKTGRGPLKLGWVETADEDGLPVTTAHKVAKMEFKVWGLQTVVENFGVNVCRGIFQNAILQQFCWIDEYFGMTLEDIRKYEFAEAEEAKKLIGEGSLPIDPNEDEQSPNTEAHPKAQQDKKQQNEKKIEVTQEIKTQANEELNEKANETKDEKKEEDEKKEHKEEKK</sequence>
<dbReference type="PANTHER" id="PTHR10658:SF11">
    <property type="entry name" value="VIBRATOR, ISOFORM B"/>
    <property type="match status" value="1"/>
</dbReference>
<dbReference type="SUPFAM" id="SSF55961">
    <property type="entry name" value="Bet v1-like"/>
    <property type="match status" value="1"/>
</dbReference>
<comment type="caution">
    <text evidence="3">The sequence shown here is derived from an EMBL/GenBank/DDBJ whole genome shotgun (WGS) entry which is preliminary data.</text>
</comment>
<dbReference type="PANTHER" id="PTHR10658">
    <property type="entry name" value="PHOSPHATIDYLINOSITOL TRANSFER PROTEIN"/>
    <property type="match status" value="1"/>
</dbReference>
<dbReference type="InterPro" id="IPR001666">
    <property type="entry name" value="PI_transfer"/>
</dbReference>
<dbReference type="GO" id="GO:0006412">
    <property type="term" value="P:translation"/>
    <property type="evidence" value="ECO:0007669"/>
    <property type="project" value="InterPro"/>
</dbReference>
<dbReference type="GO" id="GO:0003735">
    <property type="term" value="F:structural constituent of ribosome"/>
    <property type="evidence" value="ECO:0007669"/>
    <property type="project" value="InterPro"/>
</dbReference>
<dbReference type="EMBL" id="SNRW01036637">
    <property type="protein sequence ID" value="KAA6354251.1"/>
    <property type="molecule type" value="Genomic_DNA"/>
</dbReference>
<organism evidence="3 4">
    <name type="scientific">Streblomastix strix</name>
    <dbReference type="NCBI Taxonomy" id="222440"/>
    <lineage>
        <taxon>Eukaryota</taxon>
        <taxon>Metamonada</taxon>
        <taxon>Preaxostyla</taxon>
        <taxon>Oxymonadida</taxon>
        <taxon>Streblomastigidae</taxon>
        <taxon>Streblomastix</taxon>
    </lineage>
</organism>
<dbReference type="InterPro" id="IPR036920">
    <property type="entry name" value="Ribosomal_uL16_sf"/>
</dbReference>
<feature type="region of interest" description="Disordered" evidence="1">
    <location>
        <begin position="159"/>
        <end position="234"/>
    </location>
</feature>
<feature type="compositionally biased region" description="Basic and acidic residues" evidence="1">
    <location>
        <begin position="179"/>
        <end position="199"/>
    </location>
</feature>
<dbReference type="Pfam" id="PF02121">
    <property type="entry name" value="IP_trans"/>
    <property type="match status" value="1"/>
</dbReference>
<dbReference type="AlphaFoldDB" id="A0A5J4T966"/>
<evidence type="ECO:0000256" key="1">
    <source>
        <dbReference type="SAM" id="MobiDB-lite"/>
    </source>
</evidence>
<proteinExistence type="predicted"/>
<dbReference type="OrthoDB" id="18453at2759"/>
<dbReference type="Gene3D" id="3.30.530.20">
    <property type="match status" value="1"/>
</dbReference>
<evidence type="ECO:0000313" key="3">
    <source>
        <dbReference type="EMBL" id="KAA6354251.1"/>
    </source>
</evidence>
<dbReference type="SUPFAM" id="SSF54686">
    <property type="entry name" value="Ribosomal protein L16p/L10e"/>
    <property type="match status" value="1"/>
</dbReference>
<feature type="domain" description="Phosphatidylinositol transfer protein N-terminal" evidence="2">
    <location>
        <begin position="21"/>
        <end position="148"/>
    </location>
</feature>
<feature type="non-terminal residue" evidence="3">
    <location>
        <position position="1"/>
    </location>
</feature>
<dbReference type="InterPro" id="IPR055261">
    <property type="entry name" value="PI_transfer_N"/>
</dbReference>
<evidence type="ECO:0000313" key="4">
    <source>
        <dbReference type="Proteomes" id="UP000324800"/>
    </source>
</evidence>
<dbReference type="GO" id="GO:0005840">
    <property type="term" value="C:ribosome"/>
    <property type="evidence" value="ECO:0007669"/>
    <property type="project" value="InterPro"/>
</dbReference>
<protein>
    <submittedName>
        <fullName evidence="3">Putative phosphatidylinositol transfer protein</fullName>
    </submittedName>
</protein>
<reference evidence="3 4" key="1">
    <citation type="submission" date="2019-03" db="EMBL/GenBank/DDBJ databases">
        <title>Single cell metagenomics reveals metabolic interactions within the superorganism composed of flagellate Streblomastix strix and complex community of Bacteroidetes bacteria on its surface.</title>
        <authorList>
            <person name="Treitli S.C."/>
            <person name="Kolisko M."/>
            <person name="Husnik F."/>
            <person name="Keeling P."/>
            <person name="Hampl V."/>
        </authorList>
    </citation>
    <scope>NUCLEOTIDE SEQUENCE [LARGE SCALE GENOMIC DNA]</scope>
    <source>
        <strain evidence="3">ST1C</strain>
    </source>
</reference>
<accession>A0A5J4T966</accession>
<feature type="compositionally biased region" description="Basic and acidic residues" evidence="1">
    <location>
        <begin position="209"/>
        <end position="234"/>
    </location>
</feature>